<organism evidence="2">
    <name type="scientific">viral metagenome</name>
    <dbReference type="NCBI Taxonomy" id="1070528"/>
    <lineage>
        <taxon>unclassified sequences</taxon>
        <taxon>metagenomes</taxon>
        <taxon>organismal metagenomes</taxon>
    </lineage>
</organism>
<dbReference type="AlphaFoldDB" id="A0A6C0CL77"/>
<protein>
    <submittedName>
        <fullName evidence="2">Uncharacterized protein</fullName>
    </submittedName>
</protein>
<dbReference type="InterPro" id="IPR013320">
    <property type="entry name" value="ConA-like_dom_sf"/>
</dbReference>
<keyword evidence="1" id="KW-0812">Transmembrane</keyword>
<keyword evidence="1" id="KW-0472">Membrane</keyword>
<proteinExistence type="predicted"/>
<dbReference type="EMBL" id="MN739451">
    <property type="protein sequence ID" value="QHT05221.1"/>
    <property type="molecule type" value="Genomic_DNA"/>
</dbReference>
<dbReference type="SUPFAM" id="SSF49899">
    <property type="entry name" value="Concanavalin A-like lectins/glucanases"/>
    <property type="match status" value="1"/>
</dbReference>
<accession>A0A6C0CL77</accession>
<evidence type="ECO:0000256" key="1">
    <source>
        <dbReference type="SAM" id="Phobius"/>
    </source>
</evidence>
<name>A0A6C0CL77_9ZZZZ</name>
<keyword evidence="1" id="KW-1133">Transmembrane helix</keyword>
<reference evidence="2" key="1">
    <citation type="journal article" date="2020" name="Nature">
        <title>Giant virus diversity and host interactions through global metagenomics.</title>
        <authorList>
            <person name="Schulz F."/>
            <person name="Roux S."/>
            <person name="Paez-Espino D."/>
            <person name="Jungbluth S."/>
            <person name="Walsh D.A."/>
            <person name="Denef V.J."/>
            <person name="McMahon K.D."/>
            <person name="Konstantinidis K.T."/>
            <person name="Eloe-Fadrosh E.A."/>
            <person name="Kyrpides N.C."/>
            <person name="Woyke T."/>
        </authorList>
    </citation>
    <scope>NUCLEOTIDE SEQUENCE</scope>
    <source>
        <strain evidence="2">GVMAG-M-3300021375-17</strain>
    </source>
</reference>
<feature type="transmembrane region" description="Helical" evidence="1">
    <location>
        <begin position="12"/>
        <end position="29"/>
    </location>
</feature>
<dbReference type="Gene3D" id="2.60.120.200">
    <property type="match status" value="1"/>
</dbReference>
<sequence length="266" mass="31045">MIIDLADTRKHLILTLLFAFFLFIFFYFLNDLSTKESFQNKPLNISDNLLINENLKLNSIISYNKKKWWNHHTVNKGVPITMKWNDLNWKGHSSLNNSKNTNFTLSFFIYVHENNLDDQPIFRIVDSGSGFHTDRSPGIFLAHHDDTPYLSIRGKTKKNINDGKERISEQSDNTIPPKKTTFVTLVFNRNGYKLYIDGKYKSFYNWKLFDIQNPENAFIELGVSNNSTSFFIRNVLINENTLNAKYIQQAYQEQKIQVGNSSPIIQ</sequence>
<dbReference type="Pfam" id="PF13385">
    <property type="entry name" value="Laminin_G_3"/>
    <property type="match status" value="1"/>
</dbReference>
<evidence type="ECO:0000313" key="2">
    <source>
        <dbReference type="EMBL" id="QHT05221.1"/>
    </source>
</evidence>